<dbReference type="Gene3D" id="1.10.3130.10">
    <property type="entry name" value="serine acetyltransferase, domain 1"/>
    <property type="match status" value="1"/>
</dbReference>
<dbReference type="InterPro" id="IPR045304">
    <property type="entry name" value="LbH_SAT"/>
</dbReference>
<keyword evidence="4" id="KW-0808">Transferase</keyword>
<dbReference type="NCBIfam" id="NF041874">
    <property type="entry name" value="EPS_EpsC"/>
    <property type="match status" value="1"/>
</dbReference>
<dbReference type="EMBL" id="BEZZ01244951">
    <property type="protein sequence ID" value="GCC48727.1"/>
    <property type="molecule type" value="Genomic_DNA"/>
</dbReference>
<dbReference type="OrthoDB" id="25818at2759"/>
<keyword evidence="5" id="KW-0012">Acyltransferase</keyword>
<dbReference type="GO" id="GO:0005737">
    <property type="term" value="C:cytoplasm"/>
    <property type="evidence" value="ECO:0007669"/>
    <property type="project" value="InterPro"/>
</dbReference>
<dbReference type="FunFam" id="2.160.10.10:FF:000015">
    <property type="entry name" value="Serine acetyltransferase, plasmid"/>
    <property type="match status" value="1"/>
</dbReference>
<sequence length="148" mass="15716">MTAVIHHRLAHLLYRLGARLIARLMSEIAHARTGIDIHPGASVGSGFFIDHGTGVVIGETAIIGNNVRIYQAVTLGARHFPTDDEGSVIKGDARHPIVEDDVVIYAGATILGRITIGRGSTIGGNVWLTKDVPPNSVVTQATVRNRPG</sequence>
<evidence type="ECO:0000256" key="5">
    <source>
        <dbReference type="ARBA" id="ARBA00023315"/>
    </source>
</evidence>
<dbReference type="GO" id="GO:0009001">
    <property type="term" value="F:serine O-acetyltransferase activity"/>
    <property type="evidence" value="ECO:0007669"/>
    <property type="project" value="UniProtKB-EC"/>
</dbReference>
<dbReference type="InterPro" id="IPR011004">
    <property type="entry name" value="Trimer_LpxA-like_sf"/>
</dbReference>
<dbReference type="STRING" id="137246.A0A401U1F2"/>
<evidence type="ECO:0000256" key="2">
    <source>
        <dbReference type="ARBA" id="ARBA00013266"/>
    </source>
</evidence>
<evidence type="ECO:0000313" key="6">
    <source>
        <dbReference type="EMBL" id="GCC48727.1"/>
    </source>
</evidence>
<dbReference type="SUPFAM" id="SSF51161">
    <property type="entry name" value="Trimeric LpxA-like enzymes"/>
    <property type="match status" value="1"/>
</dbReference>
<name>A0A401U1F2_CHIPU</name>
<evidence type="ECO:0000313" key="7">
    <source>
        <dbReference type="Proteomes" id="UP000287033"/>
    </source>
</evidence>
<dbReference type="GO" id="GO:0006535">
    <property type="term" value="P:cysteine biosynthetic process from serine"/>
    <property type="evidence" value="ECO:0007669"/>
    <property type="project" value="InterPro"/>
</dbReference>
<protein>
    <recommendedName>
        <fullName evidence="2">serine O-acetyltransferase</fullName>
        <ecNumber evidence="2">2.3.1.30</ecNumber>
    </recommendedName>
</protein>
<organism evidence="6 7">
    <name type="scientific">Chiloscyllium punctatum</name>
    <name type="common">Brownbanded bambooshark</name>
    <name type="synonym">Hemiscyllium punctatum</name>
    <dbReference type="NCBI Taxonomy" id="137246"/>
    <lineage>
        <taxon>Eukaryota</taxon>
        <taxon>Metazoa</taxon>
        <taxon>Chordata</taxon>
        <taxon>Craniata</taxon>
        <taxon>Vertebrata</taxon>
        <taxon>Chondrichthyes</taxon>
        <taxon>Elasmobranchii</taxon>
        <taxon>Galeomorphii</taxon>
        <taxon>Galeoidea</taxon>
        <taxon>Orectolobiformes</taxon>
        <taxon>Hemiscylliidae</taxon>
        <taxon>Chiloscyllium</taxon>
    </lineage>
</organism>
<keyword evidence="7" id="KW-1185">Reference proteome</keyword>
<keyword evidence="3" id="KW-0028">Amino-acid biosynthesis</keyword>
<comment type="similarity">
    <text evidence="1">Belongs to the transferase hexapeptide repeat family.</text>
</comment>
<evidence type="ECO:0000256" key="3">
    <source>
        <dbReference type="ARBA" id="ARBA00022605"/>
    </source>
</evidence>
<dbReference type="PANTHER" id="PTHR42811">
    <property type="entry name" value="SERINE ACETYLTRANSFERASE"/>
    <property type="match status" value="1"/>
</dbReference>
<evidence type="ECO:0000256" key="1">
    <source>
        <dbReference type="ARBA" id="ARBA00007274"/>
    </source>
</evidence>
<dbReference type="Gene3D" id="2.160.10.10">
    <property type="entry name" value="Hexapeptide repeat proteins"/>
    <property type="match status" value="1"/>
</dbReference>
<gene>
    <name evidence="6" type="ORF">chiPu_0032756</name>
</gene>
<dbReference type="PIRSF" id="PIRSF000441">
    <property type="entry name" value="CysE"/>
    <property type="match status" value="1"/>
</dbReference>
<dbReference type="Proteomes" id="UP000287033">
    <property type="component" value="Unassembled WGS sequence"/>
</dbReference>
<dbReference type="InterPro" id="IPR053376">
    <property type="entry name" value="Serine_acetyltransferase"/>
</dbReference>
<evidence type="ECO:0000256" key="4">
    <source>
        <dbReference type="ARBA" id="ARBA00022679"/>
    </source>
</evidence>
<dbReference type="InterPro" id="IPR042122">
    <property type="entry name" value="Ser_AcTrfase_N_sf"/>
</dbReference>
<reference evidence="6 7" key="1">
    <citation type="journal article" date="2018" name="Nat. Ecol. Evol.">
        <title>Shark genomes provide insights into elasmobranch evolution and the origin of vertebrates.</title>
        <authorList>
            <person name="Hara Y"/>
            <person name="Yamaguchi K"/>
            <person name="Onimaru K"/>
            <person name="Kadota M"/>
            <person name="Koyanagi M"/>
            <person name="Keeley SD"/>
            <person name="Tatsumi K"/>
            <person name="Tanaka K"/>
            <person name="Motone F"/>
            <person name="Kageyama Y"/>
            <person name="Nozu R"/>
            <person name="Adachi N"/>
            <person name="Nishimura O"/>
            <person name="Nakagawa R"/>
            <person name="Tanegashima C"/>
            <person name="Kiyatake I"/>
            <person name="Matsumoto R"/>
            <person name="Murakumo K"/>
            <person name="Nishida K"/>
            <person name="Terakita A"/>
            <person name="Kuratani S"/>
            <person name="Sato K"/>
            <person name="Hyodo S Kuraku.S."/>
        </authorList>
    </citation>
    <scope>NUCLEOTIDE SEQUENCE [LARGE SCALE GENOMIC DNA]</scope>
</reference>
<dbReference type="CDD" id="cd03354">
    <property type="entry name" value="LbH_SAT"/>
    <property type="match status" value="1"/>
</dbReference>
<proteinExistence type="inferred from homology"/>
<comment type="caution">
    <text evidence="6">The sequence shown here is derived from an EMBL/GenBank/DDBJ whole genome shotgun (WGS) entry which is preliminary data.</text>
</comment>
<dbReference type="Pfam" id="PF00132">
    <property type="entry name" value="Hexapep"/>
    <property type="match status" value="1"/>
</dbReference>
<dbReference type="InterPro" id="IPR001451">
    <property type="entry name" value="Hexapep"/>
</dbReference>
<dbReference type="InterPro" id="IPR005881">
    <property type="entry name" value="Ser_O-AcTrfase"/>
</dbReference>
<dbReference type="AlphaFoldDB" id="A0A401U1F2"/>
<accession>A0A401U1F2</accession>
<dbReference type="EC" id="2.3.1.30" evidence="2"/>